<name>A0AAW0G4G8_9APHY</name>
<protein>
    <recommendedName>
        <fullName evidence="3">F-box domain-containing protein</fullName>
    </recommendedName>
</protein>
<evidence type="ECO:0008006" key="3">
    <source>
        <dbReference type="Google" id="ProtNLM"/>
    </source>
</evidence>
<organism evidence="1 2">
    <name type="scientific">Cerrena zonata</name>
    <dbReference type="NCBI Taxonomy" id="2478898"/>
    <lineage>
        <taxon>Eukaryota</taxon>
        <taxon>Fungi</taxon>
        <taxon>Dikarya</taxon>
        <taxon>Basidiomycota</taxon>
        <taxon>Agaricomycotina</taxon>
        <taxon>Agaricomycetes</taxon>
        <taxon>Polyporales</taxon>
        <taxon>Cerrenaceae</taxon>
        <taxon>Cerrena</taxon>
    </lineage>
</organism>
<comment type="caution">
    <text evidence="1">The sequence shown here is derived from an EMBL/GenBank/DDBJ whole genome shotgun (WGS) entry which is preliminary data.</text>
</comment>
<dbReference type="SUPFAM" id="SSF81383">
    <property type="entry name" value="F-box domain"/>
    <property type="match status" value="1"/>
</dbReference>
<dbReference type="Proteomes" id="UP001385951">
    <property type="component" value="Unassembled WGS sequence"/>
</dbReference>
<dbReference type="EMBL" id="JASBNA010000018">
    <property type="protein sequence ID" value="KAK7686060.1"/>
    <property type="molecule type" value="Genomic_DNA"/>
</dbReference>
<keyword evidence="2" id="KW-1185">Reference proteome</keyword>
<evidence type="ECO:0000313" key="2">
    <source>
        <dbReference type="Proteomes" id="UP001385951"/>
    </source>
</evidence>
<dbReference type="AlphaFoldDB" id="A0AAW0G4G8"/>
<accession>A0AAW0G4G8</accession>
<dbReference type="InterPro" id="IPR036047">
    <property type="entry name" value="F-box-like_dom_sf"/>
</dbReference>
<dbReference type="SUPFAM" id="SSF52047">
    <property type="entry name" value="RNI-like"/>
    <property type="match status" value="1"/>
</dbReference>
<evidence type="ECO:0000313" key="1">
    <source>
        <dbReference type="EMBL" id="KAK7686060.1"/>
    </source>
</evidence>
<sequence length="642" mass="73929">MPSFPSLDNNTLPTLQEQTPALFNDSWDEWSQGPVGFDNTHFSPSQIPIPLIPPYIPPGRNYLLPPDPPYYPNPTPPQDHTAYFQLISQQNMQFSDFTLQTMPSSHFSPSATSHISNSVSSPPFSVIPYPHLLQSPSSDPAYLQYDANMQDSQEWDDTMIENLVLSPWEDLFLCLSSKYVAKRRFWAGCLPNEIYLMIISWLPDLDYSRCTSNPQMMLCQCALICGEWLKIVRKKQFWHVRRPVYFTRQPSSLFKHSFSNGCFPNEIYDAIIDWVACCPWSPQKHLGVCAQVCHIWSKRTRKHYNVNVILDSRNICIYAMFIHKHPHICSLVQSMSFEEFDMYENFSVITQVMLLVHRLPNIKELTLRTCFSNDVHPSIFKYAINKTIQSLDIRLDCNNGAEPYSLQWFWQFVACFHCLRALSIDLLSRNLVKKTFSLKSLYQNKLKCTLTSLTLFIHYIDNIMLLDSLVEAGTFTSNLKTLDIHIDCDNSWSDMYQLCSAIQALVIHCSDHLQTFSFNPWGISNKFVVQISLESCSNLTQLNYTTGINFQTDIMPNQLQTITSTDIAYISVTFDTSYNIKISEIDIELWNRIDTLLTSPQFASLHKVTITQKKVLPEGLTFQTDLLPKLHRCGILAVINQT</sequence>
<reference evidence="1 2" key="1">
    <citation type="submission" date="2022-09" db="EMBL/GenBank/DDBJ databases">
        <authorList>
            <person name="Palmer J.M."/>
        </authorList>
    </citation>
    <scope>NUCLEOTIDE SEQUENCE [LARGE SCALE GENOMIC DNA]</scope>
    <source>
        <strain evidence="1 2">DSM 7382</strain>
    </source>
</reference>
<gene>
    <name evidence="1" type="ORF">QCA50_010872</name>
</gene>
<proteinExistence type="predicted"/>